<dbReference type="EMBL" id="QNUK01000432">
    <property type="protein sequence ID" value="KAF5893468.1"/>
    <property type="molecule type" value="Genomic_DNA"/>
</dbReference>
<organism evidence="1 2">
    <name type="scientific">Clarias magur</name>
    <name type="common">Asian catfish</name>
    <name type="synonym">Macropteronotus magur</name>
    <dbReference type="NCBI Taxonomy" id="1594786"/>
    <lineage>
        <taxon>Eukaryota</taxon>
        <taxon>Metazoa</taxon>
        <taxon>Chordata</taxon>
        <taxon>Craniata</taxon>
        <taxon>Vertebrata</taxon>
        <taxon>Euteleostomi</taxon>
        <taxon>Actinopterygii</taxon>
        <taxon>Neopterygii</taxon>
        <taxon>Teleostei</taxon>
        <taxon>Ostariophysi</taxon>
        <taxon>Siluriformes</taxon>
        <taxon>Clariidae</taxon>
        <taxon>Clarias</taxon>
    </lineage>
</organism>
<feature type="non-terminal residue" evidence="1">
    <location>
        <position position="1"/>
    </location>
</feature>
<proteinExistence type="predicted"/>
<dbReference type="OrthoDB" id="8626508at2759"/>
<keyword evidence="2" id="KW-1185">Reference proteome</keyword>
<comment type="caution">
    <text evidence="1">The sequence shown here is derived from an EMBL/GenBank/DDBJ whole genome shotgun (WGS) entry which is preliminary data.</text>
</comment>
<evidence type="ECO:0000313" key="1">
    <source>
        <dbReference type="EMBL" id="KAF5893468.1"/>
    </source>
</evidence>
<dbReference type="AlphaFoldDB" id="A0A8J4TSH8"/>
<protein>
    <submittedName>
        <fullName evidence="1">Olfactomedin-4-like</fullName>
    </submittedName>
</protein>
<dbReference type="Proteomes" id="UP000727407">
    <property type="component" value="Unassembled WGS sequence"/>
</dbReference>
<gene>
    <name evidence="1" type="ORF">DAT39_016813</name>
</gene>
<accession>A0A8J4TSH8</accession>
<reference evidence="1" key="1">
    <citation type="submission" date="2020-07" db="EMBL/GenBank/DDBJ databases">
        <title>Clarias magur genome sequencing, assembly and annotation.</title>
        <authorList>
            <person name="Kushwaha B."/>
            <person name="Kumar R."/>
            <person name="Das P."/>
            <person name="Joshi C.G."/>
            <person name="Kumar D."/>
            <person name="Nagpure N.S."/>
            <person name="Pandey M."/>
            <person name="Agarwal S."/>
            <person name="Srivastava S."/>
            <person name="Singh M."/>
            <person name="Sahoo L."/>
            <person name="Jayasankar P."/>
            <person name="Meher P.K."/>
            <person name="Koringa P.G."/>
            <person name="Iquebal M.A."/>
            <person name="Das S.P."/>
            <person name="Bit A."/>
            <person name="Patnaik S."/>
            <person name="Patel N."/>
            <person name="Shah T.M."/>
            <person name="Hinsu A."/>
            <person name="Jena J.K."/>
        </authorList>
    </citation>
    <scope>NUCLEOTIDE SEQUENCE</scope>
    <source>
        <strain evidence="1">CIFAMagur01</strain>
        <tissue evidence="1">Testis</tissue>
    </source>
</reference>
<name>A0A8J4TSH8_CLAMG</name>
<evidence type="ECO:0000313" key="2">
    <source>
        <dbReference type="Proteomes" id="UP000727407"/>
    </source>
</evidence>
<sequence length="101" mass="11778">MLEKEDDGDLYGAVSLRIIELELAEVLELTAKLKKTFNLHKNLNETMVTKLQNMTDGMQQLEAFDLLHEMNKQRENQRIKRELAECHHELRATSHPPTPRP</sequence>